<dbReference type="EMBL" id="NCXM01000021">
    <property type="protein sequence ID" value="OSC25176.1"/>
    <property type="molecule type" value="Genomic_DNA"/>
</dbReference>
<feature type="compositionally biased region" description="Basic and acidic residues" evidence="1">
    <location>
        <begin position="1"/>
        <end position="20"/>
    </location>
</feature>
<comment type="caution">
    <text evidence="2">The sequence shown here is derived from an EMBL/GenBank/DDBJ whole genome shotgun (WGS) entry which is preliminary data.</text>
</comment>
<dbReference type="AlphaFoldDB" id="A0A1X2KTS1"/>
<evidence type="ECO:0000256" key="1">
    <source>
        <dbReference type="SAM" id="MobiDB-lite"/>
    </source>
</evidence>
<sequence>MLRKLDSRCNQRSPPDDIRRTNRSMSTSKGAAAPIAAAPKIRGVASADGPPSATSRLATVAVAPVAEVVRTAALAAENQRPRQRRGVERISEPGLAAG</sequence>
<gene>
    <name evidence="2" type="ORF">B8W69_19825</name>
</gene>
<feature type="region of interest" description="Disordered" evidence="1">
    <location>
        <begin position="77"/>
        <end position="98"/>
    </location>
</feature>
<feature type="region of interest" description="Disordered" evidence="1">
    <location>
        <begin position="1"/>
        <end position="54"/>
    </location>
</feature>
<protein>
    <submittedName>
        <fullName evidence="2">Uncharacterized protein</fullName>
    </submittedName>
</protein>
<dbReference type="Proteomes" id="UP000242320">
    <property type="component" value="Unassembled WGS sequence"/>
</dbReference>
<reference evidence="2 3" key="1">
    <citation type="submission" date="2017-04" db="EMBL/GenBank/DDBJ databases">
        <title>The new phylogeny of genus Mycobacterium.</title>
        <authorList>
            <person name="Tortoli E."/>
            <person name="Trovato A."/>
            <person name="Cirillo D.M."/>
        </authorList>
    </citation>
    <scope>NUCLEOTIDE SEQUENCE [LARGE SCALE GENOMIC DNA]</scope>
    <source>
        <strain evidence="2 3">DSM 45247</strain>
    </source>
</reference>
<proteinExistence type="predicted"/>
<dbReference type="RefSeq" id="WP_085291481.1">
    <property type="nucleotide sequence ID" value="NZ_NCXM01000021.1"/>
</dbReference>
<name>A0A1X2KTS1_9MYCO</name>
<accession>A0A1X2KTS1</accession>
<evidence type="ECO:0000313" key="2">
    <source>
        <dbReference type="EMBL" id="OSC25176.1"/>
    </source>
</evidence>
<organism evidence="2 3">
    <name type="scientific">Mycolicibacterium vulneris</name>
    <dbReference type="NCBI Taxonomy" id="547163"/>
    <lineage>
        <taxon>Bacteria</taxon>
        <taxon>Bacillati</taxon>
        <taxon>Actinomycetota</taxon>
        <taxon>Actinomycetes</taxon>
        <taxon>Mycobacteriales</taxon>
        <taxon>Mycobacteriaceae</taxon>
        <taxon>Mycolicibacterium</taxon>
    </lineage>
</organism>
<evidence type="ECO:0000313" key="3">
    <source>
        <dbReference type="Proteomes" id="UP000242320"/>
    </source>
</evidence>
<keyword evidence="3" id="KW-1185">Reference proteome</keyword>